<sequence>MARFLITEYAHSWVGPTLHVALTTDVAAHLWLRHTNVIEKVHLREKIIRGLGVMGDPKYCFVEWSEVEQNEPGDTLNHTFTFNTWADGEQRWWHFRAWVGGSPSESNTNIFTATYQEQGAADSLDHTALTQRNPLGVIDHADGSVTPAKLVVPFTFTATPFTPAEAPTQAYHVANKAYADDVLGG</sequence>
<organism evidence="1">
    <name type="scientific">marine sediment metagenome</name>
    <dbReference type="NCBI Taxonomy" id="412755"/>
    <lineage>
        <taxon>unclassified sequences</taxon>
        <taxon>metagenomes</taxon>
        <taxon>ecological metagenomes</taxon>
    </lineage>
</organism>
<accession>A0A0F9LI06</accession>
<gene>
    <name evidence="1" type="ORF">LCGC14_1212290</name>
</gene>
<name>A0A0F9LI06_9ZZZZ</name>
<protein>
    <submittedName>
        <fullName evidence="1">Uncharacterized protein</fullName>
    </submittedName>
</protein>
<comment type="caution">
    <text evidence="1">The sequence shown here is derived from an EMBL/GenBank/DDBJ whole genome shotgun (WGS) entry which is preliminary data.</text>
</comment>
<dbReference type="EMBL" id="LAZR01006317">
    <property type="protein sequence ID" value="KKM93053.1"/>
    <property type="molecule type" value="Genomic_DNA"/>
</dbReference>
<proteinExistence type="predicted"/>
<reference evidence="1" key="1">
    <citation type="journal article" date="2015" name="Nature">
        <title>Complex archaea that bridge the gap between prokaryotes and eukaryotes.</title>
        <authorList>
            <person name="Spang A."/>
            <person name="Saw J.H."/>
            <person name="Jorgensen S.L."/>
            <person name="Zaremba-Niedzwiedzka K."/>
            <person name="Martijn J."/>
            <person name="Lind A.E."/>
            <person name="van Eijk R."/>
            <person name="Schleper C."/>
            <person name="Guy L."/>
            <person name="Ettema T.J."/>
        </authorList>
    </citation>
    <scope>NUCLEOTIDE SEQUENCE</scope>
</reference>
<dbReference type="AlphaFoldDB" id="A0A0F9LI06"/>
<evidence type="ECO:0000313" key="1">
    <source>
        <dbReference type="EMBL" id="KKM93053.1"/>
    </source>
</evidence>